<comment type="caution">
    <text evidence="1">The sequence shown here is derived from an EMBL/GenBank/DDBJ whole genome shotgun (WGS) entry which is preliminary data.</text>
</comment>
<evidence type="ECO:0000313" key="1">
    <source>
        <dbReference type="EMBL" id="KUN82097.1"/>
    </source>
</evidence>
<dbReference type="STRING" id="1943.AQJ64_20245"/>
<organism evidence="1 2">
    <name type="scientific">Streptomyces griseoruber</name>
    <dbReference type="NCBI Taxonomy" id="1943"/>
    <lineage>
        <taxon>Bacteria</taxon>
        <taxon>Bacillati</taxon>
        <taxon>Actinomycetota</taxon>
        <taxon>Actinomycetes</taxon>
        <taxon>Kitasatosporales</taxon>
        <taxon>Streptomycetaceae</taxon>
        <taxon>Streptomyces</taxon>
    </lineage>
</organism>
<dbReference type="AlphaFoldDB" id="A0A101SXR2"/>
<dbReference type="Proteomes" id="UP000052982">
    <property type="component" value="Unassembled WGS sequence"/>
</dbReference>
<accession>A0A101SXR2</accession>
<dbReference type="EMBL" id="LMWW01000033">
    <property type="protein sequence ID" value="KUN82097.1"/>
    <property type="molecule type" value="Genomic_DNA"/>
</dbReference>
<gene>
    <name evidence="1" type="ORF">AQJ64_20245</name>
</gene>
<proteinExistence type="predicted"/>
<keyword evidence="2" id="KW-1185">Reference proteome</keyword>
<name>A0A101SXR2_9ACTN</name>
<dbReference type="RefSeq" id="WP_055635827.1">
    <property type="nucleotide sequence ID" value="NZ_JBIRRP010000010.1"/>
</dbReference>
<dbReference type="OrthoDB" id="4309362at2"/>
<sequence length="167" mass="17213">MTSTPSTTRPFSVADLGTLVVMPWSGEAPDGSDMPYLLAYSLGDAADGGAETTAVAIERLLGDNGLPVGGDLVDGAERPSLPVTLLVTAGAAVLNMPMLNAQCVPPPEWLDAVEARGYAYLVFTTRPWPEAVPGEPVEPEALAAFAGAEETLTAAAHIVLPARSLRG</sequence>
<evidence type="ECO:0000313" key="2">
    <source>
        <dbReference type="Proteomes" id="UP000052982"/>
    </source>
</evidence>
<reference evidence="1 2" key="1">
    <citation type="submission" date="2015-10" db="EMBL/GenBank/DDBJ databases">
        <title>Draft genome sequence of Streptomyces griseoruber DSM 40281, type strain for the species Streptomyces griseoruber.</title>
        <authorList>
            <person name="Ruckert C."/>
            <person name="Winkler A."/>
            <person name="Kalinowski J."/>
            <person name="Kampfer P."/>
            <person name="Glaeser S."/>
        </authorList>
    </citation>
    <scope>NUCLEOTIDE SEQUENCE [LARGE SCALE GENOMIC DNA]</scope>
    <source>
        <strain evidence="1 2">DSM 40281</strain>
    </source>
</reference>
<protein>
    <submittedName>
        <fullName evidence="1">Uncharacterized protein</fullName>
    </submittedName>
</protein>
<dbReference type="Pfam" id="PF19374">
    <property type="entry name" value="DUF5949"/>
    <property type="match status" value="1"/>
</dbReference>
<dbReference type="InterPro" id="IPR045993">
    <property type="entry name" value="DUF5949"/>
</dbReference>